<evidence type="ECO:0000313" key="1">
    <source>
        <dbReference type="EMBL" id="DAF58517.1"/>
    </source>
</evidence>
<evidence type="ECO:0008006" key="2">
    <source>
        <dbReference type="Google" id="ProtNLM"/>
    </source>
</evidence>
<name>A0A8S5T594_9CAUD</name>
<organism evidence="1">
    <name type="scientific">Siphoviridae sp. ct7GD8</name>
    <dbReference type="NCBI Taxonomy" id="2827785"/>
    <lineage>
        <taxon>Viruses</taxon>
        <taxon>Duplodnaviria</taxon>
        <taxon>Heunggongvirae</taxon>
        <taxon>Uroviricota</taxon>
        <taxon>Caudoviricetes</taxon>
    </lineage>
</organism>
<proteinExistence type="predicted"/>
<dbReference type="Pfam" id="PF06854">
    <property type="entry name" value="Phage_Gp15"/>
    <property type="match status" value="1"/>
</dbReference>
<sequence>MNYYLPTSVDVNGKEYQIDTDYRTVLITLEALSDPELTDQDKAEVMLSNFFPDFPENMPPEDYAEAVNQCFSFINLGEAQKAVKSGPKLLDWQQDFPLIVAPINRVMGTEIRALEYLHWWTFIAAYNEIGDCTFSQVVNIRNKRATGKSLDKGEREFYRKNRELVDFQKKYTSEDDELISKWV</sequence>
<accession>A0A8S5T594</accession>
<dbReference type="InterPro" id="IPR009660">
    <property type="entry name" value="Phage_A500_Gp15"/>
</dbReference>
<reference evidence="1" key="1">
    <citation type="journal article" date="2021" name="Proc. Natl. Acad. Sci. U.S.A.">
        <title>A Catalog of Tens of Thousands of Viruses from Human Metagenomes Reveals Hidden Associations with Chronic Diseases.</title>
        <authorList>
            <person name="Tisza M.J."/>
            <person name="Buck C.B."/>
        </authorList>
    </citation>
    <scope>NUCLEOTIDE SEQUENCE</scope>
    <source>
        <strain evidence="1">Ct7GD8</strain>
    </source>
</reference>
<dbReference type="EMBL" id="BK032754">
    <property type="protein sequence ID" value="DAF58517.1"/>
    <property type="molecule type" value="Genomic_DNA"/>
</dbReference>
<protein>
    <recommendedName>
        <fullName evidence="2">Bacteriophage Gp15 protein</fullName>
    </recommendedName>
</protein>